<evidence type="ECO:0000256" key="1">
    <source>
        <dbReference type="ARBA" id="ARBA00022527"/>
    </source>
</evidence>
<gene>
    <name evidence="7" type="ORF">BCR33DRAFT_781760</name>
</gene>
<dbReference type="Gene3D" id="3.20.200.10">
    <property type="entry name" value="MHCK/EF2 kinase"/>
    <property type="match status" value="1"/>
</dbReference>
<dbReference type="OrthoDB" id="2137710at2759"/>
<name>A0A1Y2CRN1_9FUNG</name>
<dbReference type="PANTHER" id="PTHR45992">
    <property type="entry name" value="EUKARYOTIC ELONGATION FACTOR 2 KINASE-RELATED"/>
    <property type="match status" value="1"/>
</dbReference>
<dbReference type="GO" id="GO:0005524">
    <property type="term" value="F:ATP binding"/>
    <property type="evidence" value="ECO:0007669"/>
    <property type="project" value="UniProtKB-KW"/>
</dbReference>
<dbReference type="AlphaFoldDB" id="A0A1Y2CRN1"/>
<accession>A0A1Y2CRN1</accession>
<keyword evidence="3" id="KW-0547">Nucleotide-binding</keyword>
<dbReference type="InterPro" id="IPR011009">
    <property type="entry name" value="Kinase-like_dom_sf"/>
</dbReference>
<evidence type="ECO:0000313" key="8">
    <source>
        <dbReference type="Proteomes" id="UP000193642"/>
    </source>
</evidence>
<protein>
    <submittedName>
        <fullName evidence="7">Kinase-like protein</fullName>
    </submittedName>
</protein>
<keyword evidence="1" id="KW-0723">Serine/threonine-protein kinase</keyword>
<evidence type="ECO:0000313" key="7">
    <source>
        <dbReference type="EMBL" id="ORY49504.1"/>
    </source>
</evidence>
<dbReference type="EMBL" id="MCGO01000009">
    <property type="protein sequence ID" value="ORY49504.1"/>
    <property type="molecule type" value="Genomic_DNA"/>
</dbReference>
<organism evidence="7 8">
    <name type="scientific">Rhizoclosmatium globosum</name>
    <dbReference type="NCBI Taxonomy" id="329046"/>
    <lineage>
        <taxon>Eukaryota</taxon>
        <taxon>Fungi</taxon>
        <taxon>Fungi incertae sedis</taxon>
        <taxon>Chytridiomycota</taxon>
        <taxon>Chytridiomycota incertae sedis</taxon>
        <taxon>Chytridiomycetes</taxon>
        <taxon>Chytridiales</taxon>
        <taxon>Chytriomycetaceae</taxon>
        <taxon>Rhizoclosmatium</taxon>
    </lineage>
</organism>
<evidence type="ECO:0000256" key="5">
    <source>
        <dbReference type="ARBA" id="ARBA00022840"/>
    </source>
</evidence>
<evidence type="ECO:0000256" key="3">
    <source>
        <dbReference type="ARBA" id="ARBA00022741"/>
    </source>
</evidence>
<comment type="caution">
    <text evidence="7">The sequence shown here is derived from an EMBL/GenBank/DDBJ whole genome shotgun (WGS) entry which is preliminary data.</text>
</comment>
<dbReference type="Pfam" id="PF02816">
    <property type="entry name" value="Alpha_kinase"/>
    <property type="match status" value="1"/>
</dbReference>
<evidence type="ECO:0000259" key="6">
    <source>
        <dbReference type="PROSITE" id="PS51158"/>
    </source>
</evidence>
<dbReference type="SMART" id="SM00811">
    <property type="entry name" value="Alpha_kinase"/>
    <property type="match status" value="1"/>
</dbReference>
<feature type="domain" description="Alpha-type protein kinase" evidence="6">
    <location>
        <begin position="151"/>
        <end position="358"/>
    </location>
</feature>
<dbReference type="CDD" id="cd04515">
    <property type="entry name" value="Alpha_kinase"/>
    <property type="match status" value="1"/>
</dbReference>
<dbReference type="GO" id="GO:0004674">
    <property type="term" value="F:protein serine/threonine kinase activity"/>
    <property type="evidence" value="ECO:0007669"/>
    <property type="project" value="UniProtKB-KW"/>
</dbReference>
<keyword evidence="5" id="KW-0067">ATP-binding</keyword>
<dbReference type="InterPro" id="IPR004166">
    <property type="entry name" value="a-kinase_dom"/>
</dbReference>
<keyword evidence="2" id="KW-0808">Transferase</keyword>
<evidence type="ECO:0000256" key="2">
    <source>
        <dbReference type="ARBA" id="ARBA00022679"/>
    </source>
</evidence>
<keyword evidence="4 7" id="KW-0418">Kinase</keyword>
<dbReference type="InterPro" id="IPR051852">
    <property type="entry name" value="Alpha-type_PK"/>
</dbReference>
<keyword evidence="8" id="KW-1185">Reference proteome</keyword>
<evidence type="ECO:0000256" key="4">
    <source>
        <dbReference type="ARBA" id="ARBA00022777"/>
    </source>
</evidence>
<sequence length="368" mass="40937">MSLTARLTDLKQALDSDLITIDKFEAQKQLILASIVVFAFLGKDSVNEVHQKLYGCLSEYANTSSEFEEFGLPKKEACSIGDIKGAHRDISAAENAADISAMFGMTGQGQQKSVKLSFVFELKKQVELKTLHQSRHLSLKQKAPEPEYVKAKEIHMNLWDATHESCHYKTVDVEIEIGGDVMGKGSAKEAYSMKIKGRSIPFVAKSKFKSAIAVAQGKNGADNMESLVDDLVFANGFIIKVDSAGGAPEYWMGEELITGNFKKYQSNHEFGNVTGIAAKVMDCFSHYSWVVSEGKLLICDLQGNIESKLLTDPQIHTSNEPEIKEMYSCRDLSDEGIQIFFNQHKCSIYCEAISIDKNRLETYTDNDH</sequence>
<dbReference type="PROSITE" id="PS51158">
    <property type="entry name" value="ALPHA_KINASE"/>
    <property type="match status" value="1"/>
</dbReference>
<dbReference type="PANTHER" id="PTHR45992:SF11">
    <property type="entry name" value="ALPHA-TYPE PROTEIN KINASE DOMAIN-CONTAINING PROTEIN"/>
    <property type="match status" value="1"/>
</dbReference>
<proteinExistence type="predicted"/>
<dbReference type="Proteomes" id="UP000193642">
    <property type="component" value="Unassembled WGS sequence"/>
</dbReference>
<dbReference type="SUPFAM" id="SSF56112">
    <property type="entry name" value="Protein kinase-like (PK-like)"/>
    <property type="match status" value="1"/>
</dbReference>
<dbReference type="STRING" id="329046.A0A1Y2CRN1"/>
<reference evidence="7 8" key="1">
    <citation type="submission" date="2016-07" db="EMBL/GenBank/DDBJ databases">
        <title>Pervasive Adenine N6-methylation of Active Genes in Fungi.</title>
        <authorList>
            <consortium name="DOE Joint Genome Institute"/>
            <person name="Mondo S.J."/>
            <person name="Dannebaum R.O."/>
            <person name="Kuo R.C."/>
            <person name="Labutti K."/>
            <person name="Haridas S."/>
            <person name="Kuo A."/>
            <person name="Salamov A."/>
            <person name="Ahrendt S.R."/>
            <person name="Lipzen A."/>
            <person name="Sullivan W."/>
            <person name="Andreopoulos W.B."/>
            <person name="Clum A."/>
            <person name="Lindquist E."/>
            <person name="Daum C."/>
            <person name="Ramamoorthy G.K."/>
            <person name="Gryganskyi A."/>
            <person name="Culley D."/>
            <person name="Magnuson J.K."/>
            <person name="James T.Y."/>
            <person name="O'Malley M.A."/>
            <person name="Stajich J.E."/>
            <person name="Spatafora J.W."/>
            <person name="Visel A."/>
            <person name="Grigoriev I.V."/>
        </authorList>
    </citation>
    <scope>NUCLEOTIDE SEQUENCE [LARGE SCALE GENOMIC DNA]</scope>
    <source>
        <strain evidence="7 8">JEL800</strain>
    </source>
</reference>